<dbReference type="Gene3D" id="3.20.20.80">
    <property type="entry name" value="Glycosidases"/>
    <property type="match status" value="1"/>
</dbReference>
<keyword evidence="2" id="KW-1185">Reference proteome</keyword>
<dbReference type="PANTHER" id="PTHR12631">
    <property type="entry name" value="ALPHA-L-IDURONIDASE"/>
    <property type="match status" value="1"/>
</dbReference>
<dbReference type="Pfam" id="PF00232">
    <property type="entry name" value="Glyco_hydro_1"/>
    <property type="match status" value="1"/>
</dbReference>
<reference evidence="2" key="1">
    <citation type="journal article" date="2019" name="Int. J. Syst. Evol. Microbiol.">
        <title>The Global Catalogue of Microorganisms (GCM) 10K type strain sequencing project: providing services to taxonomists for standard genome sequencing and annotation.</title>
        <authorList>
            <consortium name="The Broad Institute Genomics Platform"/>
            <consortium name="The Broad Institute Genome Sequencing Center for Infectious Disease"/>
            <person name="Wu L."/>
            <person name="Ma J."/>
        </authorList>
    </citation>
    <scope>NUCLEOTIDE SEQUENCE [LARGE SCALE GENOMIC DNA]</scope>
    <source>
        <strain evidence="2">KCTC 42805</strain>
    </source>
</reference>
<evidence type="ECO:0000313" key="1">
    <source>
        <dbReference type="EMBL" id="MFD2574006.1"/>
    </source>
</evidence>
<dbReference type="InterPro" id="IPR001360">
    <property type="entry name" value="Glyco_hydro_1"/>
</dbReference>
<accession>A0ABW5MBW7</accession>
<evidence type="ECO:0000313" key="2">
    <source>
        <dbReference type="Proteomes" id="UP001597469"/>
    </source>
</evidence>
<organism evidence="1 2">
    <name type="scientific">Spirosoma soli</name>
    <dbReference type="NCBI Taxonomy" id="1770529"/>
    <lineage>
        <taxon>Bacteria</taxon>
        <taxon>Pseudomonadati</taxon>
        <taxon>Bacteroidota</taxon>
        <taxon>Cytophagia</taxon>
        <taxon>Cytophagales</taxon>
        <taxon>Cytophagaceae</taxon>
        <taxon>Spirosoma</taxon>
    </lineage>
</organism>
<proteinExistence type="predicted"/>
<dbReference type="SUPFAM" id="SSF51445">
    <property type="entry name" value="(Trans)glycosidases"/>
    <property type="match status" value="1"/>
</dbReference>
<sequence>MAQQGFLDKIKKKYGDGNYEGDQFGGAGGHDGSGLPNTDPSNFMFATGIECSYPTIQNGTVRRDQLRECGHYDRWKEDLGLVKEMGLQVLRYGLPYYEIHQGPGKFDWSFADEVMAEIKRLGITPILDLMHFGVPDWIGNFQNPDLPIHFADYAGAVAQRYPWVRYYTPVNEIYVTARISGKDGIWNEQLKTDHGFVTALKHCVAASIMANQQIAKYRNDCVIVQSESAEYIHELCATPSAATNLANELRFLSLDLLYANPPSATVAMYMMDNGLTREEYNWFMSGKPPGYQIMGNDYYGRNERIKLPDGSIQISMDVLGWYEITKDYYERYRMPVMHTETNVFDADEAPKWLNKQWVGILRMRRDGVPVLGFTWYSLIDQIDWDTQLGELNNRVNACGLYDLDRKPRPVAQAYKNILKEFGQITIVPYGEMLEMTDRPARLKTNV</sequence>
<comment type="caution">
    <text evidence="1">The sequence shown here is derived from an EMBL/GenBank/DDBJ whole genome shotgun (WGS) entry which is preliminary data.</text>
</comment>
<dbReference type="EMBL" id="JBHULN010000023">
    <property type="protein sequence ID" value="MFD2574006.1"/>
    <property type="molecule type" value="Genomic_DNA"/>
</dbReference>
<dbReference type="Proteomes" id="UP001597469">
    <property type="component" value="Unassembled WGS sequence"/>
</dbReference>
<dbReference type="PANTHER" id="PTHR12631:SF10">
    <property type="entry name" value="BETA-XYLOSIDASE-LIKE PROTEIN-RELATED"/>
    <property type="match status" value="1"/>
</dbReference>
<protein>
    <submittedName>
        <fullName evidence="1">Family 1 glycosylhydrolase</fullName>
    </submittedName>
</protein>
<dbReference type="InterPro" id="IPR017853">
    <property type="entry name" value="GH"/>
</dbReference>
<dbReference type="RefSeq" id="WP_381527251.1">
    <property type="nucleotide sequence ID" value="NZ_JBHULN010000023.1"/>
</dbReference>
<gene>
    <name evidence="1" type="ORF">ACFSUS_25445</name>
</gene>
<dbReference type="InterPro" id="IPR051923">
    <property type="entry name" value="Glycosyl_Hydrolase_39"/>
</dbReference>
<name>A0ABW5MBW7_9BACT</name>